<evidence type="ECO:0000313" key="3">
    <source>
        <dbReference type="Proteomes" id="UP000593560"/>
    </source>
</evidence>
<dbReference type="EMBL" id="JABFAD010335066">
    <property type="protein sequence ID" value="MBA0820531.1"/>
    <property type="molecule type" value="Genomic_DNA"/>
</dbReference>
<keyword evidence="3" id="KW-1185">Reference proteome</keyword>
<reference evidence="2 3" key="1">
    <citation type="journal article" date="2019" name="Genome Biol. Evol.">
        <title>Insights into the evolution of the New World diploid cottons (Gossypium, subgenus Houzingenia) based on genome sequencing.</title>
        <authorList>
            <person name="Grover C.E."/>
            <person name="Arick M.A. 2nd"/>
            <person name="Thrash A."/>
            <person name="Conover J.L."/>
            <person name="Sanders W.S."/>
            <person name="Peterson D.G."/>
            <person name="Frelichowski J.E."/>
            <person name="Scheffler J.A."/>
            <person name="Scheffler B.E."/>
            <person name="Wendel J.F."/>
        </authorList>
    </citation>
    <scope>NUCLEOTIDE SEQUENCE [LARGE SCALE GENOMIC DNA]</scope>
    <source>
        <strain evidence="2">0</strain>
        <tissue evidence="2">Leaf</tissue>
    </source>
</reference>
<keyword evidence="1" id="KW-1133">Transmembrane helix</keyword>
<comment type="caution">
    <text evidence="2">The sequence shown here is derived from an EMBL/GenBank/DDBJ whole genome shotgun (WGS) entry which is preliminary data.</text>
</comment>
<feature type="non-terminal residue" evidence="2">
    <location>
        <position position="64"/>
    </location>
</feature>
<dbReference type="Proteomes" id="UP000593560">
    <property type="component" value="Unassembled WGS sequence"/>
</dbReference>
<keyword evidence="1" id="KW-0472">Membrane</keyword>
<sequence length="64" mass="7640">MGPYSLGSLNLLIRESYATIFWVRFWILFTKVGSIWAGSEIHSWSRGMIRLKWKEYNTLRHTSF</sequence>
<organism evidence="2 3">
    <name type="scientific">Gossypium harknessii</name>
    <dbReference type="NCBI Taxonomy" id="34285"/>
    <lineage>
        <taxon>Eukaryota</taxon>
        <taxon>Viridiplantae</taxon>
        <taxon>Streptophyta</taxon>
        <taxon>Embryophyta</taxon>
        <taxon>Tracheophyta</taxon>
        <taxon>Spermatophyta</taxon>
        <taxon>Magnoliopsida</taxon>
        <taxon>eudicotyledons</taxon>
        <taxon>Gunneridae</taxon>
        <taxon>Pentapetalae</taxon>
        <taxon>rosids</taxon>
        <taxon>malvids</taxon>
        <taxon>Malvales</taxon>
        <taxon>Malvaceae</taxon>
        <taxon>Malvoideae</taxon>
        <taxon>Gossypium</taxon>
    </lineage>
</organism>
<keyword evidence="1" id="KW-0812">Transmembrane</keyword>
<accession>A0A7J9IEL5</accession>
<proteinExistence type="predicted"/>
<feature type="transmembrane region" description="Helical" evidence="1">
    <location>
        <begin position="20"/>
        <end position="38"/>
    </location>
</feature>
<gene>
    <name evidence="2" type="ORF">Gohar_028437</name>
</gene>
<evidence type="ECO:0000256" key="1">
    <source>
        <dbReference type="SAM" id="Phobius"/>
    </source>
</evidence>
<evidence type="ECO:0000313" key="2">
    <source>
        <dbReference type="EMBL" id="MBA0820531.1"/>
    </source>
</evidence>
<name>A0A7J9IEL5_9ROSI</name>
<protein>
    <submittedName>
        <fullName evidence="2">Uncharacterized protein</fullName>
    </submittedName>
</protein>
<dbReference type="OrthoDB" id="10307922at2759"/>
<dbReference type="AlphaFoldDB" id="A0A7J9IEL5"/>